<accession>A0A9Q1KHH8</accession>
<organism evidence="1 2">
    <name type="scientific">Carnegiea gigantea</name>
    <dbReference type="NCBI Taxonomy" id="171969"/>
    <lineage>
        <taxon>Eukaryota</taxon>
        <taxon>Viridiplantae</taxon>
        <taxon>Streptophyta</taxon>
        <taxon>Embryophyta</taxon>
        <taxon>Tracheophyta</taxon>
        <taxon>Spermatophyta</taxon>
        <taxon>Magnoliopsida</taxon>
        <taxon>eudicotyledons</taxon>
        <taxon>Gunneridae</taxon>
        <taxon>Pentapetalae</taxon>
        <taxon>Caryophyllales</taxon>
        <taxon>Cactineae</taxon>
        <taxon>Cactaceae</taxon>
        <taxon>Cactoideae</taxon>
        <taxon>Echinocereeae</taxon>
        <taxon>Carnegiea</taxon>
    </lineage>
</organism>
<comment type="caution">
    <text evidence="1">The sequence shown here is derived from an EMBL/GenBank/DDBJ whole genome shotgun (WGS) entry which is preliminary data.</text>
</comment>
<proteinExistence type="predicted"/>
<evidence type="ECO:0000313" key="1">
    <source>
        <dbReference type="EMBL" id="KAJ8444461.1"/>
    </source>
</evidence>
<protein>
    <submittedName>
        <fullName evidence="1">Uncharacterized protein</fullName>
    </submittedName>
</protein>
<dbReference type="AlphaFoldDB" id="A0A9Q1KHH8"/>
<name>A0A9Q1KHH8_9CARY</name>
<sequence length="357" mass="40069">MVFDRQEGPHFASPHNDPLVADMKVASTIVRRILIDTGSSMDIIINVNVGEGNRPSGRPHFGFREARDEPHRVDSPSTTLWRQSQGKKSIGELLGSGRPPQPTIKGLSTLDGWVFIIAGLPRRGLIIITVMTGDLTTQRHDIFIIAQILVISRQILAFSTGLVTVLDIPHASFKVAFLSKVIRSQGLHELSKKFRTILVATMVTLLFSPSFSLSSHDGLGLNLGAGFLQSPICPVEGPQSSQGHGFDSPRLRQMESTSWPLALRRRLGEQLSRVRQRKESDKQEKCRERFILSSTMTTCSLPFNGHYETLFVVKTITPGRYEVAYLRRMKRLKMKLKARMKIHTNPLKIERRGLKML</sequence>
<reference evidence="1" key="1">
    <citation type="submission" date="2022-04" db="EMBL/GenBank/DDBJ databases">
        <title>Carnegiea gigantea Genome sequencing and assembly v2.</title>
        <authorList>
            <person name="Copetti D."/>
            <person name="Sanderson M.J."/>
            <person name="Burquez A."/>
            <person name="Wojciechowski M.F."/>
        </authorList>
    </citation>
    <scope>NUCLEOTIDE SEQUENCE</scope>
    <source>
        <strain evidence="1">SGP5-SGP5p</strain>
        <tissue evidence="1">Aerial part</tissue>
    </source>
</reference>
<dbReference type="OrthoDB" id="1752268at2759"/>
<dbReference type="EMBL" id="JAKOGI010000097">
    <property type="protein sequence ID" value="KAJ8444461.1"/>
    <property type="molecule type" value="Genomic_DNA"/>
</dbReference>
<evidence type="ECO:0000313" key="2">
    <source>
        <dbReference type="Proteomes" id="UP001153076"/>
    </source>
</evidence>
<keyword evidence="2" id="KW-1185">Reference proteome</keyword>
<dbReference type="Proteomes" id="UP001153076">
    <property type="component" value="Unassembled WGS sequence"/>
</dbReference>
<gene>
    <name evidence="1" type="ORF">Cgig2_024025</name>
</gene>